<gene>
    <name evidence="7" type="ORF">BEMITA_LOCUS2260</name>
</gene>
<feature type="domain" description="C2H2-type" evidence="6">
    <location>
        <begin position="126"/>
        <end position="154"/>
    </location>
</feature>
<proteinExistence type="predicted"/>
<keyword evidence="1" id="KW-0479">Metal-binding</keyword>
<dbReference type="GO" id="GO:0008270">
    <property type="term" value="F:zinc ion binding"/>
    <property type="evidence" value="ECO:0007669"/>
    <property type="project" value="UniProtKB-KW"/>
</dbReference>
<dbReference type="PANTHER" id="PTHR24379">
    <property type="entry name" value="KRAB AND ZINC FINGER DOMAIN-CONTAINING"/>
    <property type="match status" value="1"/>
</dbReference>
<dbReference type="Gene3D" id="3.30.160.60">
    <property type="entry name" value="Classic Zinc Finger"/>
    <property type="match status" value="3"/>
</dbReference>
<evidence type="ECO:0000313" key="7">
    <source>
        <dbReference type="EMBL" id="CAH0382758.1"/>
    </source>
</evidence>
<accession>A0A9P0A2M1</accession>
<keyword evidence="8" id="KW-1185">Reference proteome</keyword>
<evidence type="ECO:0000256" key="5">
    <source>
        <dbReference type="PROSITE-ProRule" id="PRU00042"/>
    </source>
</evidence>
<dbReference type="PROSITE" id="PS50157">
    <property type="entry name" value="ZINC_FINGER_C2H2_2"/>
    <property type="match status" value="3"/>
</dbReference>
<evidence type="ECO:0000256" key="4">
    <source>
        <dbReference type="ARBA" id="ARBA00022833"/>
    </source>
</evidence>
<evidence type="ECO:0000256" key="3">
    <source>
        <dbReference type="ARBA" id="ARBA00022771"/>
    </source>
</evidence>
<evidence type="ECO:0000256" key="1">
    <source>
        <dbReference type="ARBA" id="ARBA00022723"/>
    </source>
</evidence>
<name>A0A9P0A2M1_BEMTA</name>
<evidence type="ECO:0000313" key="8">
    <source>
        <dbReference type="Proteomes" id="UP001152759"/>
    </source>
</evidence>
<dbReference type="InterPro" id="IPR013087">
    <property type="entry name" value="Znf_C2H2_type"/>
</dbReference>
<dbReference type="Pfam" id="PF00096">
    <property type="entry name" value="zf-C2H2"/>
    <property type="match status" value="1"/>
</dbReference>
<feature type="domain" description="C2H2-type" evidence="6">
    <location>
        <begin position="266"/>
        <end position="293"/>
    </location>
</feature>
<dbReference type="PROSITE" id="PS00028">
    <property type="entry name" value="ZINC_FINGER_C2H2_1"/>
    <property type="match status" value="5"/>
</dbReference>
<dbReference type="KEGG" id="btab:109038059"/>
<keyword evidence="4" id="KW-0862">Zinc</keyword>
<reference evidence="7" key="1">
    <citation type="submission" date="2021-12" db="EMBL/GenBank/DDBJ databases">
        <authorList>
            <person name="King R."/>
        </authorList>
    </citation>
    <scope>NUCLEOTIDE SEQUENCE</scope>
</reference>
<sequence length="318" mass="36829">MAECSTIQIKKEIKTEPIDEDDDAFVVCDSNDSDQKPNGDLQPTVRVDVKCEMNNDLDTIIKMSESLRGKLQGKLQGITSAKIKPVEPEPAPIAEVKTEVTDNCIVVINKNPEIDDLLENEEGIYFECDICLMRFQSQFTLNTHKQVRHNSGEFRCDLCGVVCETSRKYIDHRLLHFAPSNKMKGTCQELHPNGSMMRWLISYNQELDQFECDTCFLKFEGIDSLASHKLTHLPDLSFSCRQCKQKFRTRQFRDHHVDNKHRHARFTCKVCHQVLSNKHNLARHMIYHSSKRYYQCATCCELFKRKCEIEDHVQATGH</sequence>
<organism evidence="7 8">
    <name type="scientific">Bemisia tabaci</name>
    <name type="common">Sweetpotato whitefly</name>
    <name type="synonym">Aleurodes tabaci</name>
    <dbReference type="NCBI Taxonomy" id="7038"/>
    <lineage>
        <taxon>Eukaryota</taxon>
        <taxon>Metazoa</taxon>
        <taxon>Ecdysozoa</taxon>
        <taxon>Arthropoda</taxon>
        <taxon>Hexapoda</taxon>
        <taxon>Insecta</taxon>
        <taxon>Pterygota</taxon>
        <taxon>Neoptera</taxon>
        <taxon>Paraneoptera</taxon>
        <taxon>Hemiptera</taxon>
        <taxon>Sternorrhyncha</taxon>
        <taxon>Aleyrodoidea</taxon>
        <taxon>Aleyrodidae</taxon>
        <taxon>Aleyrodinae</taxon>
        <taxon>Bemisia</taxon>
    </lineage>
</organism>
<feature type="domain" description="C2H2-type" evidence="6">
    <location>
        <begin position="294"/>
        <end position="318"/>
    </location>
</feature>
<evidence type="ECO:0000256" key="2">
    <source>
        <dbReference type="ARBA" id="ARBA00022737"/>
    </source>
</evidence>
<dbReference type="SMART" id="SM00355">
    <property type="entry name" value="ZnF_C2H2"/>
    <property type="match status" value="6"/>
</dbReference>
<keyword evidence="2" id="KW-0677">Repeat</keyword>
<dbReference type="AlphaFoldDB" id="A0A9P0A2M1"/>
<dbReference type="PANTHER" id="PTHR24379:SF121">
    <property type="entry name" value="C2H2-TYPE DOMAIN-CONTAINING PROTEIN"/>
    <property type="match status" value="1"/>
</dbReference>
<evidence type="ECO:0000259" key="6">
    <source>
        <dbReference type="PROSITE" id="PS50157"/>
    </source>
</evidence>
<keyword evidence="3 5" id="KW-0863">Zinc-finger</keyword>
<dbReference type="Proteomes" id="UP001152759">
    <property type="component" value="Chromosome 10"/>
</dbReference>
<dbReference type="SUPFAM" id="SSF57667">
    <property type="entry name" value="beta-beta-alpha zinc fingers"/>
    <property type="match status" value="3"/>
</dbReference>
<protein>
    <recommendedName>
        <fullName evidence="6">C2H2-type domain-containing protein</fullName>
    </recommendedName>
</protein>
<dbReference type="InterPro" id="IPR036236">
    <property type="entry name" value="Znf_C2H2_sf"/>
</dbReference>
<dbReference type="EMBL" id="OU963871">
    <property type="protein sequence ID" value="CAH0382758.1"/>
    <property type="molecule type" value="Genomic_DNA"/>
</dbReference>